<proteinExistence type="predicted"/>
<dbReference type="AlphaFoldDB" id="A0A5B7DCK5"/>
<dbReference type="EMBL" id="VSRR010000734">
    <property type="protein sequence ID" value="MPC19060.1"/>
    <property type="molecule type" value="Genomic_DNA"/>
</dbReference>
<evidence type="ECO:0000256" key="1">
    <source>
        <dbReference type="SAM" id="MobiDB-lite"/>
    </source>
</evidence>
<dbReference type="Proteomes" id="UP000324222">
    <property type="component" value="Unassembled WGS sequence"/>
</dbReference>
<accession>A0A5B7DCK5</accession>
<protein>
    <submittedName>
        <fullName evidence="2">Uncharacterized protein</fullName>
    </submittedName>
</protein>
<reference evidence="2 3" key="1">
    <citation type="submission" date="2019-05" db="EMBL/GenBank/DDBJ databases">
        <title>Another draft genome of Portunus trituberculatus and its Hox gene families provides insights of decapod evolution.</title>
        <authorList>
            <person name="Jeong J.-H."/>
            <person name="Song I."/>
            <person name="Kim S."/>
            <person name="Choi T."/>
            <person name="Kim D."/>
            <person name="Ryu S."/>
            <person name="Kim W."/>
        </authorList>
    </citation>
    <scope>NUCLEOTIDE SEQUENCE [LARGE SCALE GENOMIC DNA]</scope>
    <source>
        <tissue evidence="2">Muscle</tissue>
    </source>
</reference>
<name>A0A5B7DCK5_PORTR</name>
<keyword evidence="3" id="KW-1185">Reference proteome</keyword>
<feature type="region of interest" description="Disordered" evidence="1">
    <location>
        <begin position="60"/>
        <end position="84"/>
    </location>
</feature>
<organism evidence="2 3">
    <name type="scientific">Portunus trituberculatus</name>
    <name type="common">Swimming crab</name>
    <name type="synonym">Neptunus trituberculatus</name>
    <dbReference type="NCBI Taxonomy" id="210409"/>
    <lineage>
        <taxon>Eukaryota</taxon>
        <taxon>Metazoa</taxon>
        <taxon>Ecdysozoa</taxon>
        <taxon>Arthropoda</taxon>
        <taxon>Crustacea</taxon>
        <taxon>Multicrustacea</taxon>
        <taxon>Malacostraca</taxon>
        <taxon>Eumalacostraca</taxon>
        <taxon>Eucarida</taxon>
        <taxon>Decapoda</taxon>
        <taxon>Pleocyemata</taxon>
        <taxon>Brachyura</taxon>
        <taxon>Eubrachyura</taxon>
        <taxon>Portunoidea</taxon>
        <taxon>Portunidae</taxon>
        <taxon>Portuninae</taxon>
        <taxon>Portunus</taxon>
    </lineage>
</organism>
<sequence length="210" mass="22223">MVPCMRTPCIKDEILMVMSCPMDVLWGERGCVMGRAVAPSRGAGLRTAKARPAAYNCPWRGGGLSPSQRPPRLAHAPASAGTPVRDSLHPGVSLAVPGPVTPAAAALVTVPLAERPRRGARRVLWCLDNTGCVSTSRCTASRATARGSEGVETVLQREAHALRPARSECDNRAGEQMPWSDELPGGPGFWPRQVTQRPNGCPGMNGTALI</sequence>
<evidence type="ECO:0000313" key="2">
    <source>
        <dbReference type="EMBL" id="MPC19060.1"/>
    </source>
</evidence>
<evidence type="ECO:0000313" key="3">
    <source>
        <dbReference type="Proteomes" id="UP000324222"/>
    </source>
</evidence>
<gene>
    <name evidence="2" type="ORF">E2C01_011966</name>
</gene>
<comment type="caution">
    <text evidence="2">The sequence shown here is derived from an EMBL/GenBank/DDBJ whole genome shotgun (WGS) entry which is preliminary data.</text>
</comment>